<reference evidence="1" key="1">
    <citation type="submission" date="2014-11" db="EMBL/GenBank/DDBJ databases">
        <authorList>
            <person name="Amaro Gonzalez C."/>
        </authorList>
    </citation>
    <scope>NUCLEOTIDE SEQUENCE</scope>
</reference>
<dbReference type="AlphaFoldDB" id="A0A0E9RTE4"/>
<sequence>MTLCFREKVIICICTQDKM</sequence>
<proteinExistence type="predicted"/>
<organism evidence="1">
    <name type="scientific">Anguilla anguilla</name>
    <name type="common">European freshwater eel</name>
    <name type="synonym">Muraena anguilla</name>
    <dbReference type="NCBI Taxonomy" id="7936"/>
    <lineage>
        <taxon>Eukaryota</taxon>
        <taxon>Metazoa</taxon>
        <taxon>Chordata</taxon>
        <taxon>Craniata</taxon>
        <taxon>Vertebrata</taxon>
        <taxon>Euteleostomi</taxon>
        <taxon>Actinopterygii</taxon>
        <taxon>Neopterygii</taxon>
        <taxon>Teleostei</taxon>
        <taxon>Anguilliformes</taxon>
        <taxon>Anguillidae</taxon>
        <taxon>Anguilla</taxon>
    </lineage>
</organism>
<accession>A0A0E9RTE4</accession>
<dbReference type="EMBL" id="GBXM01076176">
    <property type="protein sequence ID" value="JAH32401.1"/>
    <property type="molecule type" value="Transcribed_RNA"/>
</dbReference>
<reference evidence="1" key="2">
    <citation type="journal article" date="2015" name="Fish Shellfish Immunol.">
        <title>Early steps in the European eel (Anguilla anguilla)-Vibrio vulnificus interaction in the gills: Role of the RtxA13 toxin.</title>
        <authorList>
            <person name="Callol A."/>
            <person name="Pajuelo D."/>
            <person name="Ebbesson L."/>
            <person name="Teles M."/>
            <person name="MacKenzie S."/>
            <person name="Amaro C."/>
        </authorList>
    </citation>
    <scope>NUCLEOTIDE SEQUENCE</scope>
</reference>
<name>A0A0E9RTE4_ANGAN</name>
<evidence type="ECO:0000313" key="1">
    <source>
        <dbReference type="EMBL" id="JAH32401.1"/>
    </source>
</evidence>
<protein>
    <submittedName>
        <fullName evidence="1">Uncharacterized protein</fullName>
    </submittedName>
</protein>